<accession>A0ABD1Z5L0</accession>
<comment type="caution">
    <text evidence="6">The sequence shown here is derived from an EMBL/GenBank/DDBJ whole genome shotgun (WGS) entry which is preliminary data.</text>
</comment>
<dbReference type="GO" id="GO:0016020">
    <property type="term" value="C:membrane"/>
    <property type="evidence" value="ECO:0007669"/>
    <property type="project" value="UniProtKB-SubCell"/>
</dbReference>
<gene>
    <name evidence="6" type="ORF">R1flu_010658</name>
</gene>
<feature type="transmembrane region" description="Helical" evidence="5">
    <location>
        <begin position="229"/>
        <end position="244"/>
    </location>
</feature>
<evidence type="ECO:0000256" key="4">
    <source>
        <dbReference type="ARBA" id="ARBA00023136"/>
    </source>
</evidence>
<dbReference type="AlphaFoldDB" id="A0ABD1Z5L0"/>
<comment type="subcellular location">
    <subcellularLocation>
        <location evidence="1">Membrane</location>
        <topology evidence="1">Multi-pass membrane protein</topology>
    </subcellularLocation>
</comment>
<evidence type="ECO:0000256" key="2">
    <source>
        <dbReference type="ARBA" id="ARBA00022692"/>
    </source>
</evidence>
<dbReference type="Proteomes" id="UP001605036">
    <property type="component" value="Unassembled WGS sequence"/>
</dbReference>
<organism evidence="6 7">
    <name type="scientific">Riccia fluitans</name>
    <dbReference type="NCBI Taxonomy" id="41844"/>
    <lineage>
        <taxon>Eukaryota</taxon>
        <taxon>Viridiplantae</taxon>
        <taxon>Streptophyta</taxon>
        <taxon>Embryophyta</taxon>
        <taxon>Marchantiophyta</taxon>
        <taxon>Marchantiopsida</taxon>
        <taxon>Marchantiidae</taxon>
        <taxon>Marchantiales</taxon>
        <taxon>Ricciaceae</taxon>
        <taxon>Riccia</taxon>
    </lineage>
</organism>
<proteinExistence type="predicted"/>
<protein>
    <recommendedName>
        <fullName evidence="8">Etoposide-induced protein 2.4</fullName>
    </recommendedName>
</protein>
<evidence type="ECO:0000313" key="7">
    <source>
        <dbReference type="Proteomes" id="UP001605036"/>
    </source>
</evidence>
<feature type="transmembrane region" description="Helical" evidence="5">
    <location>
        <begin position="265"/>
        <end position="283"/>
    </location>
</feature>
<dbReference type="Pfam" id="PF07264">
    <property type="entry name" value="EI24"/>
    <property type="match status" value="1"/>
</dbReference>
<evidence type="ECO:0000256" key="5">
    <source>
        <dbReference type="SAM" id="Phobius"/>
    </source>
</evidence>
<feature type="transmembrane region" description="Helical" evidence="5">
    <location>
        <begin position="87"/>
        <end position="112"/>
    </location>
</feature>
<dbReference type="EMBL" id="JBHFFA010000002">
    <property type="protein sequence ID" value="KAL2643071.1"/>
    <property type="molecule type" value="Genomic_DNA"/>
</dbReference>
<evidence type="ECO:0000313" key="6">
    <source>
        <dbReference type="EMBL" id="KAL2643071.1"/>
    </source>
</evidence>
<evidence type="ECO:0000256" key="1">
    <source>
        <dbReference type="ARBA" id="ARBA00004141"/>
    </source>
</evidence>
<evidence type="ECO:0008006" key="8">
    <source>
        <dbReference type="Google" id="ProtNLM"/>
    </source>
</evidence>
<evidence type="ECO:0000256" key="3">
    <source>
        <dbReference type="ARBA" id="ARBA00022989"/>
    </source>
</evidence>
<keyword evidence="3 5" id="KW-1133">Transmembrane helix</keyword>
<feature type="transmembrane region" description="Helical" evidence="5">
    <location>
        <begin position="132"/>
        <end position="159"/>
    </location>
</feature>
<feature type="transmembrane region" description="Helical" evidence="5">
    <location>
        <begin position="289"/>
        <end position="307"/>
    </location>
</feature>
<keyword evidence="2 5" id="KW-0812">Transmembrane</keyword>
<keyword evidence="4 5" id="KW-0472">Membrane</keyword>
<reference evidence="6 7" key="1">
    <citation type="submission" date="2024-09" db="EMBL/GenBank/DDBJ databases">
        <title>Chromosome-scale assembly of Riccia fluitans.</title>
        <authorList>
            <person name="Paukszto L."/>
            <person name="Sawicki J."/>
            <person name="Karawczyk K."/>
            <person name="Piernik-Szablinska J."/>
            <person name="Szczecinska M."/>
            <person name="Mazdziarz M."/>
        </authorList>
    </citation>
    <scope>NUCLEOTIDE SEQUENCE [LARGE SCALE GENOMIC DNA]</scope>
    <source>
        <strain evidence="6">Rf_01</strain>
        <tissue evidence="6">Aerial parts of the thallus</tissue>
    </source>
</reference>
<feature type="transmembrane region" description="Helical" evidence="5">
    <location>
        <begin position="204"/>
        <end position="223"/>
    </location>
</feature>
<dbReference type="InterPro" id="IPR059112">
    <property type="entry name" value="CysZ/EI24"/>
</dbReference>
<dbReference type="PANTHER" id="PTHR21389">
    <property type="entry name" value="P53 INDUCED PROTEIN"/>
    <property type="match status" value="1"/>
</dbReference>
<keyword evidence="7" id="KW-1185">Reference proteome</keyword>
<name>A0ABD1Z5L0_9MARC</name>
<sequence>MAPSQGDRAEVVAEANAQRPAGISSVSPASSFVSAGLDSTNWYKLRSLALGTGALWLAGFVEACRIHRAVSLCRRSRKVLVKTGQIFVLNGFLFLGSVWFLQRFLLPMLLWLSTSAAKAENGDSIAQNGGLLHSLIVVFSYGFWLYPIYIITFVVNAIWYNDIARHAYRAMDEDRVHNEKVSQVQAKNDSSGFKSVMIQIGEQIYSICMLSVFFLEIFAVSFVPYVGKLLSFIMLTWLYAYYCFDYKWSFARWSLERRLHFFETNWAFFAGFGSPCVLATFFLSPLVSAGVMNVLFPLFVLVATALNPEEVVKRCLRSVVDTSTRLPIFDIPNILVGPILQFFQPRVAARTPSSIDRRRKAY</sequence>
<dbReference type="PANTHER" id="PTHR21389:SF0">
    <property type="entry name" value="ETOPOSIDE-INDUCED PROTEIN 2.4 HOMOLOG"/>
    <property type="match status" value="1"/>
</dbReference>